<evidence type="ECO:0000256" key="3">
    <source>
        <dbReference type="ARBA" id="ARBA00022989"/>
    </source>
</evidence>
<comment type="subcellular location">
    <subcellularLocation>
        <location evidence="1">Membrane</location>
        <topology evidence="1">Single-pass membrane protein</topology>
    </subcellularLocation>
</comment>
<evidence type="ECO:0000256" key="2">
    <source>
        <dbReference type="ARBA" id="ARBA00022692"/>
    </source>
</evidence>
<evidence type="ECO:0000313" key="6">
    <source>
        <dbReference type="Proteomes" id="UP000694853"/>
    </source>
</evidence>
<protein>
    <submittedName>
        <fullName evidence="7">Uncharacterized protein LOC113845923 isoform X4</fullName>
    </submittedName>
</protein>
<dbReference type="Proteomes" id="UP000694853">
    <property type="component" value="Unplaced"/>
</dbReference>
<dbReference type="GO" id="GO:0009306">
    <property type="term" value="P:protein secretion"/>
    <property type="evidence" value="ECO:0007669"/>
    <property type="project" value="InterPro"/>
</dbReference>
<evidence type="ECO:0000313" key="7">
    <source>
        <dbReference type="RefSeq" id="XP_027329431.1"/>
    </source>
</evidence>
<keyword evidence="3" id="KW-1133">Transmembrane helix</keyword>
<dbReference type="InterPro" id="IPR007452">
    <property type="entry name" value="TamB_C"/>
</dbReference>
<organism evidence="6 7">
    <name type="scientific">Abrus precatorius</name>
    <name type="common">Indian licorice</name>
    <name type="synonym">Glycine abrus</name>
    <dbReference type="NCBI Taxonomy" id="3816"/>
    <lineage>
        <taxon>Eukaryota</taxon>
        <taxon>Viridiplantae</taxon>
        <taxon>Streptophyta</taxon>
        <taxon>Embryophyta</taxon>
        <taxon>Tracheophyta</taxon>
        <taxon>Spermatophyta</taxon>
        <taxon>Magnoliopsida</taxon>
        <taxon>eudicotyledons</taxon>
        <taxon>Gunneridae</taxon>
        <taxon>Pentapetalae</taxon>
        <taxon>rosids</taxon>
        <taxon>fabids</taxon>
        <taxon>Fabales</taxon>
        <taxon>Fabaceae</taxon>
        <taxon>Papilionoideae</taxon>
        <taxon>50 kb inversion clade</taxon>
        <taxon>NPAAA clade</taxon>
        <taxon>indigoferoid/millettioid clade</taxon>
        <taxon>Abreae</taxon>
        <taxon>Abrus</taxon>
    </lineage>
</organism>
<dbReference type="RefSeq" id="XP_027329431.1">
    <property type="nucleotide sequence ID" value="XM_027473630.1"/>
</dbReference>
<evidence type="ECO:0000256" key="1">
    <source>
        <dbReference type="ARBA" id="ARBA00004167"/>
    </source>
</evidence>
<keyword evidence="4" id="KW-0472">Membrane</keyword>
<dbReference type="InterPro" id="IPR053022">
    <property type="entry name" value="Chloroplast_translocon_comp"/>
</dbReference>
<gene>
    <name evidence="7" type="primary">LOC113845923</name>
</gene>
<dbReference type="GO" id="GO:0005886">
    <property type="term" value="C:plasma membrane"/>
    <property type="evidence" value="ECO:0007669"/>
    <property type="project" value="InterPro"/>
</dbReference>
<sequence length="1907" mass="211570">MSLKSHSLFLGTTFHGSLECGASKRNPFRLDKRKLPKKGLWGCRCCVSSKRCRLVSQALLSSHFCMQNAGLLRKNLILRTGSRLECAKEPFFRSKTLVSYLNPLWKEGLLLLRASVFTAVFSGICVLVWYGQNKAKGYIEANLLPSVCTAISEHIQRDLVFGKVRRISPLSITLESCSFGPHKEEFSCGEAPTVKLRLRPFASLRRGKLVIDAVLSQPSLLVVQKKDFTWLGIPFSEGGRERRFSAEEGIDHRTRTRRLAREEAVSRWERERDDAAREAAEVGYFVSEWSCGLSQGDDGLKEIETRITESTESAPFFCVNDGKHDHRFMDKEHVDGAEFVQSEGITLPVTLDSVRFRGATLMLLAYGDREVREMENVDGHVKFQNHYSRIHVHLSGNCNTWRSDIMSEDGGWLSANVFVDTIEQNWHANLKVDSLFVPLFERILEIPITWSKGRASGEVHLCMSKGETFPNFHGQLDVTGLDFQLLDAPSYFSNISASLCFRGQRIFLHNANGWFGSVPLEASGDFGIHPEEGEFHLMCQVPSVEVNALMRTFKMRPLLFPLAGSVTALFNCQGPLDTPVFVGTGMVSRTFSHLQTETPASVASEVLAISKEAGALAAFDRVPFSYVSANFTFNTDNCVADLYGIRACLVDGGEIRGAGNAWICPEGEEDETAIDVNLSGSLAFDNIVLRYIPSYYHQMPLKLGVLNGETKLSGSLLRPRFDIKWTAPTAEGSFSDTRGDIIISHDFITVNSASAAFDLHIRVQTSYLDEFYLKREEFNAPREIPFTIEGVELDLRMRGFEFFSLVSTYAMDSPRPLHLKAAGRIKFQGKVYKPNGNICEQNFEMNRQHVQILEKGIADSLVGEISISGLKLNQLMLAPQLSGLLKLSPERIKLDASGRPDESLAVEFVGPLQSSSEDGLQSGKLLSISLQKGQLRANICFQPFHSANLEVRHFPLDELELASLRGTIQRAEIQLNLQKRRGHGVLSVLQPKFSGVLGEALDVAARWSGDVITIEKTVLQQNYSCYELQGEYVLPGTRDRNPVDREGGLLKRLMSGHIGSVISSMGRWRMKLEVRRAEVAEMLPLARLLSRSMDPAVHSRSKDFFIQSLQSVGLYTESLQQLLETVRGLHATSNDVVLEDLSLPGLSELKGHWHGSLDASGGGNGDTLAEFDFHGEDWEWGDYKTQRVLAVGAYSNDDGMYLEKIFIQKDNATIHADGTLLGPKTNLHFAVLNFPVSLVPTVVQIIESTAMDIVHSLRQLLAPIKGILHMEGDLRGSLAKPECDVQVRLLDGAIGGVDLGRAEVVASLTSNSRFLFNAKFEPIIQNGHVLVQGSIPVAFVQNNMLQEDSELDKSQATWIPDWVKEKNRGTTDDASDKKISRERNEEGWNTQLAESLKGLNWQILDAGEVRIDADIKDGGMTLVTALSPHANWLHGNADVMLEVRGTVDQPVLNGHASFHRASISSPVLRKPLTNFGGTVNVKSNRLCITSLESRVSRKGKLLVKGNLPLRTSEAAPDDKIELKCEVLEVRAQKILSGQVDSQMQITGSILEPNISGNIKLSQGEAYLPHDRGGASASNRFLTNQSVLPAGGVSQVFASRYVSRFFSSDYASKAKTSQSSSSGAVNKSTQVEKEMEQVQIKPNVEICLSDLKLVLGPELKIVYPLILNFAVSGELELNGPAHPKWIKPRGILTFENGEVDLVATQVRLKREHLNIAKFEPEYGLDPMLDLALVGSEWQFRIQGRASNWQDKLVVTSTRSVEHDSLSPTEAARRFESQLAESILEGNGQLAFEKLATATLEKLMPRIEGKGEFGQARWRLVYAPQIPSLVSVDPTADPLKSLASNISFGTEVEVQLGKRLQATFVRQMKESEMAMQWTLSYLLTSRLRVLLQSAPSKRLLFEYSATSRD</sequence>
<dbReference type="PANTHER" id="PTHR34457:SF3">
    <property type="entry name" value="PROTEIN TIC236, CHLOROPLASTIC"/>
    <property type="match status" value="1"/>
</dbReference>
<reference evidence="7" key="2">
    <citation type="submission" date="2025-08" db="UniProtKB">
        <authorList>
            <consortium name="RefSeq"/>
        </authorList>
    </citation>
    <scope>IDENTIFICATION</scope>
    <source>
        <tissue evidence="7">Young leaves</tissue>
    </source>
</reference>
<dbReference type="PANTHER" id="PTHR34457">
    <property type="entry name" value="EMBRYO DEFECTIVE 2410"/>
    <property type="match status" value="1"/>
</dbReference>
<evidence type="ECO:0000256" key="4">
    <source>
        <dbReference type="ARBA" id="ARBA00023136"/>
    </source>
</evidence>
<keyword evidence="6" id="KW-1185">Reference proteome</keyword>
<accession>A0A8B8JDI4</accession>
<evidence type="ECO:0000259" key="5">
    <source>
        <dbReference type="Pfam" id="PF04357"/>
    </source>
</evidence>
<dbReference type="GeneID" id="113845923"/>
<reference evidence="6" key="1">
    <citation type="journal article" date="2019" name="Toxins">
        <title>Detection of Abrin-Like and Prepropulchellin-Like Toxin Genes and Transcripts Using Whole Genome Sequencing and Full-Length Transcript Sequencing of Abrus precatorius.</title>
        <authorList>
            <person name="Hovde B.T."/>
            <person name="Daligault H.E."/>
            <person name="Hanschen E.R."/>
            <person name="Kunde Y.A."/>
            <person name="Johnson M.B."/>
            <person name="Starkenburg S.R."/>
            <person name="Johnson S.L."/>
        </authorList>
    </citation>
    <scope>NUCLEOTIDE SEQUENCE [LARGE SCALE GENOMIC DNA]</scope>
</reference>
<feature type="domain" description="Translocation and assembly module TamB C-terminal" evidence="5">
    <location>
        <begin position="1491"/>
        <end position="1755"/>
    </location>
</feature>
<name>A0A8B8JDI4_ABRPR</name>
<dbReference type="Pfam" id="PF04357">
    <property type="entry name" value="TamB"/>
    <property type="match status" value="1"/>
</dbReference>
<proteinExistence type="predicted"/>
<keyword evidence="2" id="KW-0812">Transmembrane</keyword>